<evidence type="ECO:0000256" key="2">
    <source>
        <dbReference type="ARBA" id="ARBA00022989"/>
    </source>
</evidence>
<gene>
    <name evidence="6" type="ORF">FM069_11345</name>
</gene>
<dbReference type="SUPFAM" id="SSF103473">
    <property type="entry name" value="MFS general substrate transporter"/>
    <property type="match status" value="1"/>
</dbReference>
<dbReference type="InterPro" id="IPR011701">
    <property type="entry name" value="MFS"/>
</dbReference>
<keyword evidence="3 4" id="KW-0472">Membrane</keyword>
<evidence type="ECO:0000313" key="7">
    <source>
        <dbReference type="Proteomes" id="UP000315235"/>
    </source>
</evidence>
<dbReference type="EMBL" id="VJOY01000007">
    <property type="protein sequence ID" value="TRX74595.1"/>
    <property type="molecule type" value="Genomic_DNA"/>
</dbReference>
<protein>
    <submittedName>
        <fullName evidence="6">CynX/NimT family MFS transporter</fullName>
    </submittedName>
</protein>
<dbReference type="InterPro" id="IPR036259">
    <property type="entry name" value="MFS_trans_sf"/>
</dbReference>
<proteinExistence type="predicted"/>
<evidence type="ECO:0000313" key="6">
    <source>
        <dbReference type="EMBL" id="TRX74595.1"/>
    </source>
</evidence>
<dbReference type="PANTHER" id="PTHR23523:SF1">
    <property type="entry name" value="CYANATE TRANSPORT PROTEIN CYNX"/>
    <property type="match status" value="1"/>
</dbReference>
<dbReference type="Proteomes" id="UP000315235">
    <property type="component" value="Unassembled WGS sequence"/>
</dbReference>
<accession>A0A553GYP8</accession>
<feature type="transmembrane region" description="Helical" evidence="4">
    <location>
        <begin position="279"/>
        <end position="297"/>
    </location>
</feature>
<feature type="transmembrane region" description="Helical" evidence="4">
    <location>
        <begin position="83"/>
        <end position="100"/>
    </location>
</feature>
<dbReference type="GO" id="GO:0022857">
    <property type="term" value="F:transmembrane transporter activity"/>
    <property type="evidence" value="ECO:0007669"/>
    <property type="project" value="InterPro"/>
</dbReference>
<evidence type="ECO:0000259" key="5">
    <source>
        <dbReference type="PROSITE" id="PS50850"/>
    </source>
</evidence>
<dbReference type="PROSITE" id="PS50850">
    <property type="entry name" value="MFS"/>
    <property type="match status" value="1"/>
</dbReference>
<feature type="domain" description="Major facilitator superfamily (MFS) profile" evidence="5">
    <location>
        <begin position="16"/>
        <end position="392"/>
    </location>
</feature>
<dbReference type="AlphaFoldDB" id="A0A553GYP8"/>
<feature type="transmembrane region" description="Helical" evidence="4">
    <location>
        <begin position="368"/>
        <end position="387"/>
    </location>
</feature>
<dbReference type="Pfam" id="PF07690">
    <property type="entry name" value="MFS_1"/>
    <property type="match status" value="1"/>
</dbReference>
<feature type="transmembrane region" description="Helical" evidence="4">
    <location>
        <begin position="48"/>
        <end position="71"/>
    </location>
</feature>
<feature type="transmembrane region" description="Helical" evidence="4">
    <location>
        <begin position="167"/>
        <end position="188"/>
    </location>
</feature>
<keyword evidence="2 4" id="KW-1133">Transmembrane helix</keyword>
<keyword evidence="1 4" id="KW-0812">Transmembrane</keyword>
<dbReference type="PANTHER" id="PTHR23523">
    <property type="match status" value="1"/>
</dbReference>
<feature type="transmembrane region" description="Helical" evidence="4">
    <location>
        <begin position="214"/>
        <end position="238"/>
    </location>
</feature>
<dbReference type="NCBIfam" id="NF007256">
    <property type="entry name" value="PRK09705.1"/>
    <property type="match status" value="1"/>
</dbReference>
<dbReference type="InterPro" id="IPR052524">
    <property type="entry name" value="MFS_Cyanate_Porter"/>
</dbReference>
<feature type="transmembrane region" description="Helical" evidence="4">
    <location>
        <begin position="106"/>
        <end position="128"/>
    </location>
</feature>
<evidence type="ECO:0000256" key="3">
    <source>
        <dbReference type="ARBA" id="ARBA00023136"/>
    </source>
</evidence>
<reference evidence="6 7" key="1">
    <citation type="submission" date="2019-07" db="EMBL/GenBank/DDBJ databases">
        <title>Pseudomonas mangiferae sp. nov., isolated from bark of mango tree in Thailand.</title>
        <authorList>
            <person name="Srisuk N."/>
            <person name="Anurat P."/>
        </authorList>
    </citation>
    <scope>NUCLEOTIDE SEQUENCE [LARGE SCALE GENOMIC DNA]</scope>
    <source>
        <strain evidence="6 7">DMKU_BBB3-04</strain>
    </source>
</reference>
<feature type="transmembrane region" description="Helical" evidence="4">
    <location>
        <begin position="140"/>
        <end position="161"/>
    </location>
</feature>
<feature type="transmembrane region" description="Helical" evidence="4">
    <location>
        <begin position="337"/>
        <end position="356"/>
    </location>
</feature>
<evidence type="ECO:0000256" key="1">
    <source>
        <dbReference type="ARBA" id="ARBA00022692"/>
    </source>
</evidence>
<comment type="caution">
    <text evidence="6">The sequence shown here is derived from an EMBL/GenBank/DDBJ whole genome shotgun (WGS) entry which is preliminary data.</text>
</comment>
<dbReference type="InterPro" id="IPR020846">
    <property type="entry name" value="MFS_dom"/>
</dbReference>
<organism evidence="6 7">
    <name type="scientific">Pseudomonas mangiferae</name>
    <dbReference type="NCBI Taxonomy" id="2593654"/>
    <lineage>
        <taxon>Bacteria</taxon>
        <taxon>Pseudomonadati</taxon>
        <taxon>Pseudomonadota</taxon>
        <taxon>Gammaproteobacteria</taxon>
        <taxon>Pseudomonadales</taxon>
        <taxon>Pseudomonadaceae</taxon>
        <taxon>Pseudomonas</taxon>
    </lineage>
</organism>
<keyword evidence="7" id="KW-1185">Reference proteome</keyword>
<feature type="transmembrane region" description="Helical" evidence="4">
    <location>
        <begin position="303"/>
        <end position="325"/>
    </location>
</feature>
<sequence>MILSPSSTTPPKARWLIVTAILVGLNLRPSMAAIGPLLGDMRGDLGLSYGSAALLTLLPVTILGLAMFVGLALARRLGERRTLSLALVAIGLASAVRLFVDHRLSLLLSAAVAGVGIALAQALLPALLKARFGARVASPIGLYVTAIMGGAALAASLSPALAQHLGWRAALACSGLLAIPALLLWHVLPRDLLQLPAASAATANLRYPRHRRSWLLALYFGLGTASYTCVLAWLAPFYVEQGWSAQRAGLLLGFLTAMEVVSGLVAPALANRSRDRRPVLVGLLLAIVGGLLGLVLAPLQAPWLWAALLGLGIGGLFPLSLIVCLDHLDDPRQAGGLAAWVQGVGYLIAGLSPWLAGVLRDALGQFAGAWLALAGAMLVLVVLSLRFDPARYAGLFREAPRHAAPGPAAPRA</sequence>
<dbReference type="Gene3D" id="1.20.1250.20">
    <property type="entry name" value="MFS general substrate transporter like domains"/>
    <property type="match status" value="2"/>
</dbReference>
<feature type="transmembrane region" description="Helical" evidence="4">
    <location>
        <begin position="250"/>
        <end position="270"/>
    </location>
</feature>
<evidence type="ECO:0000256" key="4">
    <source>
        <dbReference type="SAM" id="Phobius"/>
    </source>
</evidence>
<dbReference type="RefSeq" id="WP_143488420.1">
    <property type="nucleotide sequence ID" value="NZ_VJOY01000007.1"/>
</dbReference>
<dbReference type="OrthoDB" id="5758872at2"/>
<name>A0A553GYP8_9PSED</name>